<dbReference type="PANTHER" id="PTHR46943:SF1">
    <property type="entry name" value="PENTRAXIN-RELATED PROTEIN PTX3"/>
    <property type="match status" value="1"/>
</dbReference>
<sequence>MTASERAAASGEAVEVVGAREEYATTHANPDGYTFTLTQSAVPVRVARSDGSWAEPDATLERRADGSIGPKASVADISLSAGGDGGSLVKLAEDGRSLSLGWPGSLPEPTLDGASATYAEVLPGVDLRMTATVEGIRQVLVVKSAEAAANPELERIEFSLKTQGLTVSARTGGGLAAMDEDGSTVFRSPAARMWDSAGDVASTGTTTMSLAAAANEPVVDGHGETSADPAEGPGNGDASAVLPVELTDDSVAVVPDAGMLSGENTVYPLYIDPDVGLNASERTVLSSDGDTFYNFDGGDDGEGVGYCDTYVTGGYAYYCGSGYKQRMYFEFGPTGLAGKRVLDATFRVTELWSMSCEPSTVDLVRTGGISSATRWPGPTTKWDLLGDRTVSAGRGAMCDPDQPDAPIPFDDDPDQSYENLTNTVKVFAAGGFDRLTLMLKAHNENDPNSWKRFDDNAALVVTYVGLPAVPTFPGIVQKNSVICSTKQTAPAVIADPQPMLTARPQTAAGGGAGAHLQAHFYVQREQNDGTWVLETEPVRPSKATGSTSGSVGHNDQVKAITPIALTEKKTYRMAVSTRSLYNNDNSYLESSSTVTTKNWCYFKIDTAGPKAPVITFGDPYRECPANDCQGFGGPGIKGKFTFSRHPDDDTVNTGYRYKLSTDEESSPWSSGDTVTVWITPPQAGTLTLEVQARDSAGEGDTAAVDFKVAEGQPAVGRWHFDDYDPDSIVTTATDTATEGTRHNMKLHGAGSGWTSHARRGDGDWALYLNGEPDDPTRQSGYADASEAVVDMRYSFTVSAWAKLSDASTYRTVLSQTGSDNSSFSLYYSPGVQRWVFLRSWYENGVRKSEGANASATGVPLHAWVHVAGSYDAENRAIRLYVNGRPQGGSVALPSTSDATVAGGAFQVGRVAFASGGAYQNYMSGRVDEVAVWQRLLTDHDVATEAQLLDVNNKAYVERVADWDPATARVGTGPLADAVTGYGKSLTLSNGASVDSKAIVLDGTNDTATTAGPVVDDTGAFTVTTAVELDGEAMALKADGYVSQVAGQRGTDGPSWGLWFEKTATVDDLDTETKTVKGKWHFGRLTKDPDGEGWIWASVVSEEAMKVTPNSVTQLTGVFDAPARKIRLYIGANQEGVDLEYTAVAGSGDFAVGTGFVDSAWGHYLAGRINRIRIWAGAMSAQQVSDTVDGTDG</sequence>
<dbReference type="GO" id="GO:0006955">
    <property type="term" value="P:immune response"/>
    <property type="evidence" value="ECO:0007669"/>
    <property type="project" value="InterPro"/>
</dbReference>
<dbReference type="SUPFAM" id="SSF49899">
    <property type="entry name" value="Concanavalin A-like lectins/glucanases"/>
    <property type="match status" value="2"/>
</dbReference>
<accession>A0AAU2A8B8</accession>
<feature type="domain" description="LamG-like jellyroll fold" evidence="4">
    <location>
        <begin position="1018"/>
        <end position="1181"/>
    </location>
</feature>
<organism evidence="5">
    <name type="scientific">Streptomyces sp. NBC_00093</name>
    <dbReference type="NCBI Taxonomy" id="2975649"/>
    <lineage>
        <taxon>Bacteria</taxon>
        <taxon>Bacillati</taxon>
        <taxon>Actinomycetota</taxon>
        <taxon>Actinomycetes</taxon>
        <taxon>Kitasatosporales</taxon>
        <taxon>Streptomycetaceae</taxon>
        <taxon>Streptomyces</taxon>
    </lineage>
</organism>
<evidence type="ECO:0000313" key="5">
    <source>
        <dbReference type="EMBL" id="WTT19630.1"/>
    </source>
</evidence>
<dbReference type="Pfam" id="PF13385">
    <property type="entry name" value="Laminin_G_3"/>
    <property type="match status" value="1"/>
</dbReference>
<feature type="domain" description="LamG-like jellyroll fold" evidence="4">
    <location>
        <begin position="793"/>
        <end position="939"/>
    </location>
</feature>
<dbReference type="EMBL" id="CP108222">
    <property type="protein sequence ID" value="WTT19630.1"/>
    <property type="molecule type" value="Genomic_DNA"/>
</dbReference>
<name>A0AAU2A8B8_9ACTN</name>
<reference evidence="5" key="1">
    <citation type="submission" date="2022-10" db="EMBL/GenBank/DDBJ databases">
        <title>The complete genomes of actinobacterial strains from the NBC collection.</title>
        <authorList>
            <person name="Joergensen T.S."/>
            <person name="Alvarez Arevalo M."/>
            <person name="Sterndorff E.B."/>
            <person name="Faurdal D."/>
            <person name="Vuksanovic O."/>
            <person name="Mourched A.-S."/>
            <person name="Charusanti P."/>
            <person name="Shaw S."/>
            <person name="Blin K."/>
            <person name="Weber T."/>
        </authorList>
    </citation>
    <scope>NUCLEOTIDE SEQUENCE</scope>
    <source>
        <strain evidence="5">NBC_00093</strain>
    </source>
</reference>
<evidence type="ECO:0000259" key="4">
    <source>
        <dbReference type="SMART" id="SM00560"/>
    </source>
</evidence>
<dbReference type="SMART" id="SM00560">
    <property type="entry name" value="LamGL"/>
    <property type="match status" value="2"/>
</dbReference>
<gene>
    <name evidence="5" type="ORF">OHA22_30935</name>
</gene>
<proteinExistence type="predicted"/>
<evidence type="ECO:0000256" key="1">
    <source>
        <dbReference type="ARBA" id="ARBA00022729"/>
    </source>
</evidence>
<dbReference type="PANTHER" id="PTHR46943">
    <property type="entry name" value="PENTRAXIN-RELATED PROTEIN PTX3"/>
    <property type="match status" value="1"/>
</dbReference>
<evidence type="ECO:0000256" key="3">
    <source>
        <dbReference type="SAM" id="MobiDB-lite"/>
    </source>
</evidence>
<dbReference type="InterPro" id="IPR042837">
    <property type="entry name" value="PTX3"/>
</dbReference>
<keyword evidence="1" id="KW-0732">Signal</keyword>
<keyword evidence="2" id="KW-1015">Disulfide bond</keyword>
<evidence type="ECO:0000256" key="2">
    <source>
        <dbReference type="ARBA" id="ARBA00023157"/>
    </source>
</evidence>
<dbReference type="Gene3D" id="2.60.120.200">
    <property type="match status" value="2"/>
</dbReference>
<dbReference type="AlphaFoldDB" id="A0AAU2A8B8"/>
<feature type="region of interest" description="Disordered" evidence="3">
    <location>
        <begin position="219"/>
        <end position="238"/>
    </location>
</feature>
<dbReference type="InterPro" id="IPR006558">
    <property type="entry name" value="LamG-like"/>
</dbReference>
<protein>
    <recommendedName>
        <fullName evidence="4">LamG-like jellyroll fold domain-containing protein</fullName>
    </recommendedName>
</protein>
<dbReference type="InterPro" id="IPR013320">
    <property type="entry name" value="ConA-like_dom_sf"/>
</dbReference>